<dbReference type="SUPFAM" id="SSF46785">
    <property type="entry name" value="Winged helix' DNA-binding domain"/>
    <property type="match status" value="1"/>
</dbReference>
<evidence type="ECO:0000259" key="1">
    <source>
        <dbReference type="Pfam" id="PF03551"/>
    </source>
</evidence>
<dbReference type="InterPro" id="IPR005149">
    <property type="entry name" value="Tscrpt_reg_PadR_N"/>
</dbReference>
<dbReference type="InterPro" id="IPR036388">
    <property type="entry name" value="WH-like_DNA-bd_sf"/>
</dbReference>
<protein>
    <recommendedName>
        <fullName evidence="1">Transcription regulator PadR N-terminal domain-containing protein</fullName>
    </recommendedName>
</protein>
<dbReference type="EMBL" id="BAAANY010000030">
    <property type="protein sequence ID" value="GAA1704485.1"/>
    <property type="molecule type" value="Genomic_DNA"/>
</dbReference>
<dbReference type="PANTHER" id="PTHR43252">
    <property type="entry name" value="TRANSCRIPTIONAL REGULATOR YQJI"/>
    <property type="match status" value="1"/>
</dbReference>
<reference evidence="2 3" key="1">
    <citation type="journal article" date="2019" name="Int. J. Syst. Evol. Microbiol.">
        <title>The Global Catalogue of Microorganisms (GCM) 10K type strain sequencing project: providing services to taxonomists for standard genome sequencing and annotation.</title>
        <authorList>
            <consortium name="The Broad Institute Genomics Platform"/>
            <consortium name="The Broad Institute Genome Sequencing Center for Infectious Disease"/>
            <person name="Wu L."/>
            <person name="Ma J."/>
        </authorList>
    </citation>
    <scope>NUCLEOTIDE SEQUENCE [LARGE SCALE GENOMIC DNA]</scope>
    <source>
        <strain evidence="2 3">JCM 14718</strain>
    </source>
</reference>
<name>A0ABN2IG50_9ACTN</name>
<dbReference type="InterPro" id="IPR036390">
    <property type="entry name" value="WH_DNA-bd_sf"/>
</dbReference>
<dbReference type="Pfam" id="PF03551">
    <property type="entry name" value="PadR"/>
    <property type="match status" value="1"/>
</dbReference>
<keyword evidence="3" id="KW-1185">Reference proteome</keyword>
<sequence length="150" mass="16323">MLALLLEQPMHGYQIIQEITERSGGAWRPSPGSVYPALQLLEDEGLVRTEQSDGRRVVQLTDAGKEYAESRREELAAAFEVLTDGPGDDVVEVQNLVAQVMMAFGQVMQAGTQAQVTEAKKVLTQARKALYVILASDDSDDAPSSEDDAE</sequence>
<organism evidence="2 3">
    <name type="scientific">Fodinicola feengrottensis</name>
    <dbReference type="NCBI Taxonomy" id="435914"/>
    <lineage>
        <taxon>Bacteria</taxon>
        <taxon>Bacillati</taxon>
        <taxon>Actinomycetota</taxon>
        <taxon>Actinomycetes</taxon>
        <taxon>Mycobacteriales</taxon>
        <taxon>Fodinicola</taxon>
    </lineage>
</organism>
<comment type="caution">
    <text evidence="2">The sequence shown here is derived from an EMBL/GenBank/DDBJ whole genome shotgun (WGS) entry which is preliminary data.</text>
</comment>
<evidence type="ECO:0000313" key="2">
    <source>
        <dbReference type="EMBL" id="GAA1704485.1"/>
    </source>
</evidence>
<evidence type="ECO:0000313" key="3">
    <source>
        <dbReference type="Proteomes" id="UP001500618"/>
    </source>
</evidence>
<feature type="domain" description="Transcription regulator PadR N-terminal" evidence="1">
    <location>
        <begin position="1"/>
        <end position="69"/>
    </location>
</feature>
<accession>A0ABN2IG50</accession>
<dbReference type="Proteomes" id="UP001500618">
    <property type="component" value="Unassembled WGS sequence"/>
</dbReference>
<dbReference type="RefSeq" id="WP_425551999.1">
    <property type="nucleotide sequence ID" value="NZ_BAAANY010000030.1"/>
</dbReference>
<gene>
    <name evidence="2" type="ORF">GCM10009765_62050</name>
</gene>
<dbReference type="PANTHER" id="PTHR43252:SF2">
    <property type="entry name" value="TRANSCRIPTION REGULATOR, PADR-LIKE FAMILY"/>
    <property type="match status" value="1"/>
</dbReference>
<proteinExistence type="predicted"/>
<dbReference type="Gene3D" id="1.10.10.10">
    <property type="entry name" value="Winged helix-like DNA-binding domain superfamily/Winged helix DNA-binding domain"/>
    <property type="match status" value="1"/>
</dbReference>